<keyword evidence="12" id="KW-1185">Reference proteome</keyword>
<dbReference type="PRINTS" id="PR00171">
    <property type="entry name" value="SUGRTRNSPORT"/>
</dbReference>
<keyword evidence="7 10" id="KW-1133">Transmembrane helix</keyword>
<evidence type="ECO:0000256" key="4">
    <source>
        <dbReference type="ARBA" id="ARBA00022597"/>
    </source>
</evidence>
<dbReference type="InterPro" id="IPR003663">
    <property type="entry name" value="Sugar/inositol_transpt"/>
</dbReference>
<feature type="transmembrane region" description="Helical" evidence="10">
    <location>
        <begin position="299"/>
        <end position="323"/>
    </location>
</feature>
<protein>
    <recommendedName>
        <fullName evidence="13">Major facilitator superfamily (MFS) profile domain-containing protein</fullName>
    </recommendedName>
</protein>
<evidence type="ECO:0000256" key="6">
    <source>
        <dbReference type="ARBA" id="ARBA00022847"/>
    </source>
</evidence>
<feature type="transmembrane region" description="Helical" evidence="10">
    <location>
        <begin position="335"/>
        <end position="357"/>
    </location>
</feature>
<comment type="subcellular location">
    <subcellularLocation>
        <location evidence="1">Membrane</location>
        <topology evidence="1">Multi-pass membrane protein</topology>
    </subcellularLocation>
</comment>
<evidence type="ECO:0000256" key="5">
    <source>
        <dbReference type="ARBA" id="ARBA00022692"/>
    </source>
</evidence>
<evidence type="ECO:0008006" key="13">
    <source>
        <dbReference type="Google" id="ProtNLM"/>
    </source>
</evidence>
<dbReference type="Proteomes" id="UP001244341">
    <property type="component" value="Chromosome 2b"/>
</dbReference>
<keyword evidence="8 10" id="KW-0472">Membrane</keyword>
<accession>A0ABY8TTT4</accession>
<organism evidence="11 12">
    <name type="scientific">Tetradesmus obliquus</name>
    <name type="common">Green alga</name>
    <name type="synonym">Acutodesmus obliquus</name>
    <dbReference type="NCBI Taxonomy" id="3088"/>
    <lineage>
        <taxon>Eukaryota</taxon>
        <taxon>Viridiplantae</taxon>
        <taxon>Chlorophyta</taxon>
        <taxon>core chlorophytes</taxon>
        <taxon>Chlorophyceae</taxon>
        <taxon>CS clade</taxon>
        <taxon>Sphaeropleales</taxon>
        <taxon>Scenedesmaceae</taxon>
        <taxon>Tetradesmus</taxon>
    </lineage>
</organism>
<evidence type="ECO:0000256" key="7">
    <source>
        <dbReference type="ARBA" id="ARBA00022989"/>
    </source>
</evidence>
<feature type="transmembrane region" description="Helical" evidence="10">
    <location>
        <begin position="265"/>
        <end position="287"/>
    </location>
</feature>
<comment type="similarity">
    <text evidence="2 9">Belongs to the major facilitator superfamily. Sugar transporter (TC 2.A.1.1) family.</text>
</comment>
<feature type="transmembrane region" description="Helical" evidence="10">
    <location>
        <begin position="198"/>
        <end position="220"/>
    </location>
</feature>
<dbReference type="SUPFAM" id="SSF103473">
    <property type="entry name" value="MFS general substrate transporter"/>
    <property type="match status" value="1"/>
</dbReference>
<evidence type="ECO:0000256" key="2">
    <source>
        <dbReference type="ARBA" id="ARBA00010992"/>
    </source>
</evidence>
<evidence type="ECO:0000256" key="10">
    <source>
        <dbReference type="SAM" id="Phobius"/>
    </source>
</evidence>
<name>A0ABY8TTT4_TETOB</name>
<keyword evidence="6" id="KW-0769">Symport</keyword>
<evidence type="ECO:0000256" key="1">
    <source>
        <dbReference type="ARBA" id="ARBA00004141"/>
    </source>
</evidence>
<feature type="transmembrane region" description="Helical" evidence="10">
    <location>
        <begin position="86"/>
        <end position="108"/>
    </location>
</feature>
<dbReference type="PANTHER" id="PTHR23500">
    <property type="entry name" value="SOLUTE CARRIER FAMILY 2, FACILITATED GLUCOSE TRANSPORTER"/>
    <property type="match status" value="1"/>
</dbReference>
<evidence type="ECO:0000313" key="11">
    <source>
        <dbReference type="EMBL" id="WIA10893.1"/>
    </source>
</evidence>
<sequence>MNLYLGLACVVGACTGLVFGYDLGVAGGVASMPDFQKLFFQQVYQRTEQQGSPYCKLCMGLGIGLVVQSGPLFLAELAPAHLRGRFGFMFQLFVTCGLLLAQVVNYLVRDLEVGWRISLGLECVPALLLVVGSLLGPDTPASLAQRGRMACCEATLQKLRGTRDVWQELTELLGASSGQSTASACRLLLTARALVPQLVLTVFLAAANQLNMINGVVFFMPQLMQSLGGGRGMSLLMSVVVGGVNVAATVAAVHAVDKLGRRTLLLWTTALAMSCLATAGALLLMFLDTTSGSMPPGATAGFVAVTCLFIVSHAFGIGPLAWLMCSELHPLQTRAAGAGLGVVVNFAFSFFIGQVFLTMLCALRAGVFFMFAGIQALVLVVHYFLVPETKGVPLDQVQGLFAAHKVWRKYAVADATVDRC</sequence>
<dbReference type="Gene3D" id="1.20.1250.20">
    <property type="entry name" value="MFS general substrate transporter like domains"/>
    <property type="match status" value="1"/>
</dbReference>
<evidence type="ECO:0000256" key="8">
    <source>
        <dbReference type="ARBA" id="ARBA00023136"/>
    </source>
</evidence>
<dbReference type="InterPro" id="IPR005828">
    <property type="entry name" value="MFS_sugar_transport-like"/>
</dbReference>
<dbReference type="Pfam" id="PF00083">
    <property type="entry name" value="Sugar_tr"/>
    <property type="match status" value="1"/>
</dbReference>
<keyword evidence="3 9" id="KW-0813">Transport</keyword>
<dbReference type="InterPro" id="IPR036259">
    <property type="entry name" value="MFS_trans_sf"/>
</dbReference>
<keyword evidence="5 10" id="KW-0812">Transmembrane</keyword>
<dbReference type="EMBL" id="CP126209">
    <property type="protein sequence ID" value="WIA10893.1"/>
    <property type="molecule type" value="Genomic_DNA"/>
</dbReference>
<evidence type="ECO:0000256" key="3">
    <source>
        <dbReference type="ARBA" id="ARBA00022448"/>
    </source>
</evidence>
<keyword evidence="4" id="KW-0762">Sugar transport</keyword>
<gene>
    <name evidence="11" type="ORF">OEZ85_011059</name>
</gene>
<dbReference type="NCBIfam" id="TIGR00879">
    <property type="entry name" value="SP"/>
    <property type="match status" value="1"/>
</dbReference>
<reference evidence="11 12" key="1">
    <citation type="submission" date="2023-05" db="EMBL/GenBank/DDBJ databases">
        <title>A 100% complete, gapless, phased diploid assembly of the Scenedesmus obliquus UTEX 3031 genome.</title>
        <authorList>
            <person name="Biondi T.C."/>
            <person name="Hanschen E.R."/>
            <person name="Kwon T."/>
            <person name="Eng W."/>
            <person name="Kruse C.P.S."/>
            <person name="Koehler S.I."/>
            <person name="Kunde Y."/>
            <person name="Gleasner C.D."/>
            <person name="You Mak K.T."/>
            <person name="Polle J."/>
            <person name="Hovde B.T."/>
            <person name="Starkenburg S.R."/>
        </authorList>
    </citation>
    <scope>NUCLEOTIDE SEQUENCE [LARGE SCALE GENOMIC DNA]</scope>
    <source>
        <strain evidence="11 12">DOE0152z</strain>
    </source>
</reference>
<proteinExistence type="inferred from homology"/>
<feature type="transmembrane region" description="Helical" evidence="10">
    <location>
        <begin position="232"/>
        <end position="253"/>
    </location>
</feature>
<feature type="transmembrane region" description="Helical" evidence="10">
    <location>
        <begin position="363"/>
        <end position="386"/>
    </location>
</feature>
<evidence type="ECO:0000256" key="9">
    <source>
        <dbReference type="RuleBase" id="RU003346"/>
    </source>
</evidence>
<dbReference type="PANTHER" id="PTHR23500:SF357">
    <property type="entry name" value="IP12678P"/>
    <property type="match status" value="1"/>
</dbReference>
<dbReference type="InterPro" id="IPR045262">
    <property type="entry name" value="STP/PLT_plant"/>
</dbReference>
<evidence type="ECO:0000313" key="12">
    <source>
        <dbReference type="Proteomes" id="UP001244341"/>
    </source>
</evidence>